<organism evidence="1 2">
    <name type="scientific">Flammeovirga yaeyamensis</name>
    <dbReference type="NCBI Taxonomy" id="367791"/>
    <lineage>
        <taxon>Bacteria</taxon>
        <taxon>Pseudomonadati</taxon>
        <taxon>Bacteroidota</taxon>
        <taxon>Cytophagia</taxon>
        <taxon>Cytophagales</taxon>
        <taxon>Flammeovirgaceae</taxon>
        <taxon>Flammeovirga</taxon>
    </lineage>
</organism>
<dbReference type="Proteomes" id="UP000678679">
    <property type="component" value="Chromosome 1"/>
</dbReference>
<dbReference type="RefSeq" id="WP_169663278.1">
    <property type="nucleotide sequence ID" value="NZ_CP076132.1"/>
</dbReference>
<name>A0AAX1N3C2_9BACT</name>
<accession>A0AAX1N3C2</accession>
<dbReference type="AlphaFoldDB" id="A0AAX1N3C2"/>
<dbReference type="Gene3D" id="3.90.550.10">
    <property type="entry name" value="Spore Coat Polysaccharide Biosynthesis Protein SpsA, Chain A"/>
    <property type="match status" value="1"/>
</dbReference>
<dbReference type="KEGG" id="fya:KMW28_11635"/>
<evidence type="ECO:0000313" key="2">
    <source>
        <dbReference type="Proteomes" id="UP000678679"/>
    </source>
</evidence>
<gene>
    <name evidence="1" type="ORF">KMW28_11635</name>
</gene>
<proteinExistence type="predicted"/>
<dbReference type="InterPro" id="IPR029044">
    <property type="entry name" value="Nucleotide-diphossugar_trans"/>
</dbReference>
<reference evidence="1 2" key="1">
    <citation type="submission" date="2021-05" db="EMBL/GenBank/DDBJ databases">
        <title>Comparative genomic studies on the polysaccharide-degrading batcterial strains of the Flammeovirga genus.</title>
        <authorList>
            <person name="Zewei F."/>
            <person name="Zheng Z."/>
            <person name="Yu L."/>
            <person name="Ruyue G."/>
            <person name="Yanhong M."/>
            <person name="Yuanyuan C."/>
            <person name="Jingyan G."/>
            <person name="Wenjun H."/>
        </authorList>
    </citation>
    <scope>NUCLEOTIDE SEQUENCE [LARGE SCALE GENOMIC DNA]</scope>
    <source>
        <strain evidence="1 2">NBRC:100898</strain>
    </source>
</reference>
<dbReference type="SUPFAM" id="SSF53448">
    <property type="entry name" value="Nucleotide-diphospho-sugar transferases"/>
    <property type="match status" value="1"/>
</dbReference>
<keyword evidence="2" id="KW-1185">Reference proteome</keyword>
<dbReference type="EMBL" id="CP076132">
    <property type="protein sequence ID" value="QWG00303.1"/>
    <property type="molecule type" value="Genomic_DNA"/>
</dbReference>
<evidence type="ECO:0000313" key="1">
    <source>
        <dbReference type="EMBL" id="QWG00303.1"/>
    </source>
</evidence>
<protein>
    <recommendedName>
        <fullName evidence="3">Sugar transferase</fullName>
    </recommendedName>
</protein>
<sequence>MTNAPIALFIYDRPDHLKKTILALKENKELYQSPLYVYADGAKSNSTNEQKERIRNTRTIVRELLNDHPDFNLIEKDQNNGLANSIIGGVTELTEKYGKVIVLEDDIISSPFFLKYMNDSLEVYKNDDNIFHINSYLPQFPKSKSFDLKKDTFLSTHMSCWGWATWKESWQYFDNDTEKIYQQLIDRNLIEELDLHGHFKGSEQLVKNINREIKTWAIKWSSSILLNNGKCLNTSQSLSNNIGTDGSGENFVGIPIWDPYQTKIYYNKVNPKSINKDISIGDLYFEKFYKHVNVKGIKRKLYKIYYALKRYSSR</sequence>
<evidence type="ECO:0008006" key="3">
    <source>
        <dbReference type="Google" id="ProtNLM"/>
    </source>
</evidence>